<sequence>MVFYGKKVVPDSRKRLVRIGPGDEGLLHFQWLDRNLNVVEDLFLDVLIDSIRLFFFLKRLFLRRSGAKAKDDSQLCSSVNYYINRPFEFLDEEDPDASTPFQVFEDMLEDNISLRTGNLVVPNLGAEVTSSSRPVKLEDLQRILSNIGGGGSSGDPDEGLGLGDILKPDLIMPLNETLPLEEGLTSHLPEGHWTLEDILDLLQSPPFRQQVLRTRQIDLSQVGINPSKSKVDYITNDNPIRPNLNSLFLGNPDIS</sequence>
<evidence type="ECO:0000313" key="2">
    <source>
        <dbReference type="Proteomes" id="UP000309997"/>
    </source>
</evidence>
<dbReference type="Proteomes" id="UP000309997">
    <property type="component" value="Unassembled WGS sequence"/>
</dbReference>
<proteinExistence type="predicted"/>
<gene>
    <name evidence="1" type="ORF">D5086_031924</name>
</gene>
<name>A0ACC4AKL5_POPAL</name>
<organism evidence="1 2">
    <name type="scientific">Populus alba</name>
    <name type="common">White poplar</name>
    <dbReference type="NCBI Taxonomy" id="43335"/>
    <lineage>
        <taxon>Eukaryota</taxon>
        <taxon>Viridiplantae</taxon>
        <taxon>Streptophyta</taxon>
        <taxon>Embryophyta</taxon>
        <taxon>Tracheophyta</taxon>
        <taxon>Spermatophyta</taxon>
        <taxon>Magnoliopsida</taxon>
        <taxon>eudicotyledons</taxon>
        <taxon>Gunneridae</taxon>
        <taxon>Pentapetalae</taxon>
        <taxon>rosids</taxon>
        <taxon>fabids</taxon>
        <taxon>Malpighiales</taxon>
        <taxon>Salicaceae</taxon>
        <taxon>Saliceae</taxon>
        <taxon>Populus</taxon>
    </lineage>
</organism>
<dbReference type="EMBL" id="RCHU02000018">
    <property type="protein sequence ID" value="KAL3566509.1"/>
    <property type="molecule type" value="Genomic_DNA"/>
</dbReference>
<accession>A0ACC4AKL5</accession>
<keyword evidence="2" id="KW-1185">Reference proteome</keyword>
<evidence type="ECO:0000313" key="1">
    <source>
        <dbReference type="EMBL" id="KAL3566509.1"/>
    </source>
</evidence>
<reference evidence="1 2" key="1">
    <citation type="journal article" date="2024" name="Plant Biotechnol. J.">
        <title>Genome and CRISPR/Cas9 system of a widespread forest tree (Populus alba) in the world.</title>
        <authorList>
            <person name="Liu Y.J."/>
            <person name="Jiang P.F."/>
            <person name="Han X.M."/>
            <person name="Li X.Y."/>
            <person name="Wang H.M."/>
            <person name="Wang Y.J."/>
            <person name="Wang X.X."/>
            <person name="Zeng Q.Y."/>
        </authorList>
    </citation>
    <scope>NUCLEOTIDE SEQUENCE [LARGE SCALE GENOMIC DNA]</scope>
    <source>
        <strain evidence="2">cv. PAL-ZL1</strain>
    </source>
</reference>
<protein>
    <submittedName>
        <fullName evidence="1">Uncharacterized protein</fullName>
    </submittedName>
</protein>
<comment type="caution">
    <text evidence="1">The sequence shown here is derived from an EMBL/GenBank/DDBJ whole genome shotgun (WGS) entry which is preliminary data.</text>
</comment>